<protein>
    <submittedName>
        <fullName evidence="1">Uncharacterized protein</fullName>
    </submittedName>
</protein>
<proteinExistence type="predicted"/>
<comment type="caution">
    <text evidence="1">The sequence shown here is derived from an EMBL/GenBank/DDBJ whole genome shotgun (WGS) entry which is preliminary data.</text>
</comment>
<keyword evidence="2" id="KW-1185">Reference proteome</keyword>
<evidence type="ECO:0000313" key="2">
    <source>
        <dbReference type="Proteomes" id="UP001221909"/>
    </source>
</evidence>
<organism evidence="1 2">
    <name type="scientific">Mannheimia cairinae</name>
    <dbReference type="NCBI Taxonomy" id="3025936"/>
    <lineage>
        <taxon>Bacteria</taxon>
        <taxon>Pseudomonadati</taxon>
        <taxon>Pseudomonadota</taxon>
        <taxon>Gammaproteobacteria</taxon>
        <taxon>Pasteurellales</taxon>
        <taxon>Pasteurellaceae</taxon>
        <taxon>Mannheimia</taxon>
    </lineage>
</organism>
<accession>A0ABT5MR13</accession>
<dbReference type="EMBL" id="JAQSJE010000009">
    <property type="protein sequence ID" value="MDD0824626.1"/>
    <property type="molecule type" value="Genomic_DNA"/>
</dbReference>
<gene>
    <name evidence="1" type="ORF">PTQ27_09165</name>
</gene>
<dbReference type="RefSeq" id="WP_273748987.1">
    <property type="nucleotide sequence ID" value="NZ_JAQSJE010000009.1"/>
</dbReference>
<dbReference type="Proteomes" id="UP001221909">
    <property type="component" value="Unassembled WGS sequence"/>
</dbReference>
<reference evidence="1 2" key="1">
    <citation type="submission" date="2023-02" db="EMBL/GenBank/DDBJ databases">
        <title>Mannheimia cairiniae sp. nov., a novel species of Mannheimia obtained from moscovy ducks (Cairina moschata) and reclassification of Mannheimia ovis as heterotypic synonym of Mannheimia pernigra.</title>
        <authorList>
            <person name="Christensen H."/>
        </authorList>
    </citation>
    <scope>NUCLEOTIDE SEQUENCE [LARGE SCALE GENOMIC DNA]</scope>
    <source>
        <strain evidence="1 2">AT1</strain>
    </source>
</reference>
<name>A0ABT5MR13_9PAST</name>
<sequence>MTACYVDEIDFDEAKENRHEGGYLISGDNGFCVFGNEVREKPAVGGQKFSEYP</sequence>
<evidence type="ECO:0000313" key="1">
    <source>
        <dbReference type="EMBL" id="MDD0824626.1"/>
    </source>
</evidence>